<protein>
    <recommendedName>
        <fullName evidence="3">MurNAc-LAA domain-containing protein</fullName>
    </recommendedName>
</protein>
<dbReference type="InterPro" id="IPR002508">
    <property type="entry name" value="MurNAc-LAA_cat"/>
</dbReference>
<comment type="caution">
    <text evidence="4">The sequence shown here is derived from an EMBL/GenBank/DDBJ whole genome shotgun (WGS) entry which is preliminary data.</text>
</comment>
<dbReference type="GO" id="GO:0008745">
    <property type="term" value="F:N-acetylmuramoyl-L-alanine amidase activity"/>
    <property type="evidence" value="ECO:0007669"/>
    <property type="project" value="InterPro"/>
</dbReference>
<dbReference type="Gene3D" id="3.40.630.40">
    <property type="entry name" value="Zn-dependent exopeptidases"/>
    <property type="match status" value="1"/>
</dbReference>
<dbReference type="PANTHER" id="PTHR30404:SF0">
    <property type="entry name" value="N-ACETYLMURAMOYL-L-ALANINE AMIDASE AMIC"/>
    <property type="match status" value="1"/>
</dbReference>
<evidence type="ECO:0000313" key="5">
    <source>
        <dbReference type="Proteomes" id="UP000612899"/>
    </source>
</evidence>
<dbReference type="Pfam" id="PF01520">
    <property type="entry name" value="Amidase_3"/>
    <property type="match status" value="1"/>
</dbReference>
<evidence type="ECO:0000256" key="2">
    <source>
        <dbReference type="SAM" id="SignalP"/>
    </source>
</evidence>
<feature type="chain" id="PRO_5035316176" description="MurNAc-LAA domain-containing protein" evidence="2">
    <location>
        <begin position="32"/>
        <end position="214"/>
    </location>
</feature>
<feature type="signal peptide" evidence="2">
    <location>
        <begin position="1"/>
        <end position="31"/>
    </location>
</feature>
<accession>A0A8J3VEP3</accession>
<sequence length="214" mass="23012">MRTASGLRRRALLGIAAGVAAAPLLGSAAFAAPPKIYIDPGHGGSDPGAAANGMTEKNITLDIALRTRAILLDNWNVSVRMSRTTDVTRSLTFRTDDANSWGASLFVSIHINSGGGTGFESYVFPGAGARTLRLQDEVHAAVLANMREIGSVTNRGQKQENFHVLRETTMSAVLTENLFIDTTHDANLLRRDDFRQRTARGHARGIARFLGLIA</sequence>
<name>A0A8J3VEP3_9ACTN</name>
<dbReference type="SMART" id="SM00646">
    <property type="entry name" value="Ami_3"/>
    <property type="match status" value="1"/>
</dbReference>
<gene>
    <name evidence="4" type="ORF">Rhe02_15730</name>
</gene>
<dbReference type="GO" id="GO:0009253">
    <property type="term" value="P:peptidoglycan catabolic process"/>
    <property type="evidence" value="ECO:0007669"/>
    <property type="project" value="InterPro"/>
</dbReference>
<dbReference type="RefSeq" id="WP_203907420.1">
    <property type="nucleotide sequence ID" value="NZ_BONY01000008.1"/>
</dbReference>
<dbReference type="Proteomes" id="UP000612899">
    <property type="component" value="Unassembled WGS sequence"/>
</dbReference>
<evidence type="ECO:0000256" key="1">
    <source>
        <dbReference type="ARBA" id="ARBA00022801"/>
    </source>
</evidence>
<reference evidence="4" key="1">
    <citation type="submission" date="2021-01" db="EMBL/GenBank/DDBJ databases">
        <title>Whole genome shotgun sequence of Rhizocola hellebori NBRC 109834.</title>
        <authorList>
            <person name="Komaki H."/>
            <person name="Tamura T."/>
        </authorList>
    </citation>
    <scope>NUCLEOTIDE SEQUENCE</scope>
    <source>
        <strain evidence="4">NBRC 109834</strain>
    </source>
</reference>
<dbReference type="EMBL" id="BONY01000008">
    <property type="protein sequence ID" value="GIH03506.1"/>
    <property type="molecule type" value="Genomic_DNA"/>
</dbReference>
<proteinExistence type="predicted"/>
<feature type="domain" description="MurNAc-LAA" evidence="3">
    <location>
        <begin position="95"/>
        <end position="207"/>
    </location>
</feature>
<keyword evidence="1" id="KW-0378">Hydrolase</keyword>
<dbReference type="InterPro" id="IPR006311">
    <property type="entry name" value="TAT_signal"/>
</dbReference>
<dbReference type="SUPFAM" id="SSF53187">
    <property type="entry name" value="Zn-dependent exopeptidases"/>
    <property type="match status" value="1"/>
</dbReference>
<organism evidence="4 5">
    <name type="scientific">Rhizocola hellebori</name>
    <dbReference type="NCBI Taxonomy" id="1392758"/>
    <lineage>
        <taxon>Bacteria</taxon>
        <taxon>Bacillati</taxon>
        <taxon>Actinomycetota</taxon>
        <taxon>Actinomycetes</taxon>
        <taxon>Micromonosporales</taxon>
        <taxon>Micromonosporaceae</taxon>
        <taxon>Rhizocola</taxon>
    </lineage>
</organism>
<dbReference type="CDD" id="cd02696">
    <property type="entry name" value="MurNAc-LAA"/>
    <property type="match status" value="1"/>
</dbReference>
<dbReference type="AlphaFoldDB" id="A0A8J3VEP3"/>
<dbReference type="PROSITE" id="PS51318">
    <property type="entry name" value="TAT"/>
    <property type="match status" value="1"/>
</dbReference>
<keyword evidence="2" id="KW-0732">Signal</keyword>
<keyword evidence="5" id="KW-1185">Reference proteome</keyword>
<dbReference type="GO" id="GO:0030288">
    <property type="term" value="C:outer membrane-bounded periplasmic space"/>
    <property type="evidence" value="ECO:0007669"/>
    <property type="project" value="TreeGrafter"/>
</dbReference>
<dbReference type="InterPro" id="IPR050695">
    <property type="entry name" value="N-acetylmuramoyl_amidase_3"/>
</dbReference>
<evidence type="ECO:0000259" key="3">
    <source>
        <dbReference type="SMART" id="SM00646"/>
    </source>
</evidence>
<evidence type="ECO:0000313" key="4">
    <source>
        <dbReference type="EMBL" id="GIH03506.1"/>
    </source>
</evidence>
<dbReference type="PANTHER" id="PTHR30404">
    <property type="entry name" value="N-ACETYLMURAMOYL-L-ALANINE AMIDASE"/>
    <property type="match status" value="1"/>
</dbReference>